<feature type="domain" description="Protein kinase" evidence="14">
    <location>
        <begin position="108"/>
        <end position="417"/>
    </location>
</feature>
<evidence type="ECO:0000313" key="16">
    <source>
        <dbReference type="Proteomes" id="UP000789595"/>
    </source>
</evidence>
<keyword evidence="5" id="KW-0418">Kinase</keyword>
<evidence type="ECO:0000256" key="8">
    <source>
        <dbReference type="ARBA" id="ARBA00039612"/>
    </source>
</evidence>
<evidence type="ECO:0000256" key="7">
    <source>
        <dbReference type="ARBA" id="ARBA00038543"/>
    </source>
</evidence>
<dbReference type="PROSITE" id="PS50011">
    <property type="entry name" value="PROTEIN_KINASE_DOM"/>
    <property type="match status" value="1"/>
</dbReference>
<feature type="compositionally biased region" description="Low complexity" evidence="13">
    <location>
        <begin position="17"/>
        <end position="46"/>
    </location>
</feature>
<evidence type="ECO:0000256" key="12">
    <source>
        <dbReference type="RuleBase" id="RU000304"/>
    </source>
</evidence>
<dbReference type="PANTHER" id="PTHR24056:SF546">
    <property type="entry name" value="CYCLIN-DEPENDENT KINASE 12"/>
    <property type="match status" value="1"/>
</dbReference>
<dbReference type="GO" id="GO:0008353">
    <property type="term" value="F:RNA polymerase II CTD heptapeptide repeat kinase activity"/>
    <property type="evidence" value="ECO:0007669"/>
    <property type="project" value="TreeGrafter"/>
</dbReference>
<gene>
    <name evidence="15" type="ORF">PECAL_6P15590</name>
</gene>
<dbReference type="AlphaFoldDB" id="A0A8J2T0J4"/>
<evidence type="ECO:0000259" key="14">
    <source>
        <dbReference type="PROSITE" id="PS50011"/>
    </source>
</evidence>
<evidence type="ECO:0000256" key="4">
    <source>
        <dbReference type="ARBA" id="ARBA00022741"/>
    </source>
</evidence>
<evidence type="ECO:0000256" key="10">
    <source>
        <dbReference type="ARBA" id="ARBA00042858"/>
    </source>
</evidence>
<evidence type="ECO:0000256" key="11">
    <source>
        <dbReference type="PROSITE-ProRule" id="PRU10141"/>
    </source>
</evidence>
<dbReference type="EMBL" id="CAKKNE010000006">
    <property type="protein sequence ID" value="CAH0379923.1"/>
    <property type="molecule type" value="Genomic_DNA"/>
</dbReference>
<accession>A0A8J2T0J4</accession>
<feature type="binding site" evidence="11">
    <location>
        <position position="142"/>
    </location>
    <ligand>
        <name>ATP</name>
        <dbReference type="ChEBI" id="CHEBI:30616"/>
    </ligand>
</feature>
<dbReference type="InterPro" id="IPR050108">
    <property type="entry name" value="CDK"/>
</dbReference>
<dbReference type="PROSITE" id="PS00107">
    <property type="entry name" value="PROTEIN_KINASE_ATP"/>
    <property type="match status" value="1"/>
</dbReference>
<evidence type="ECO:0000256" key="2">
    <source>
        <dbReference type="ARBA" id="ARBA00022527"/>
    </source>
</evidence>
<dbReference type="OrthoDB" id="201195at2759"/>
<dbReference type="InterPro" id="IPR008271">
    <property type="entry name" value="Ser/Thr_kinase_AS"/>
</dbReference>
<dbReference type="Proteomes" id="UP000789595">
    <property type="component" value="Unassembled WGS sequence"/>
</dbReference>
<organism evidence="15 16">
    <name type="scientific">Pelagomonas calceolata</name>
    <dbReference type="NCBI Taxonomy" id="35677"/>
    <lineage>
        <taxon>Eukaryota</taxon>
        <taxon>Sar</taxon>
        <taxon>Stramenopiles</taxon>
        <taxon>Ochrophyta</taxon>
        <taxon>Pelagophyceae</taxon>
        <taxon>Pelagomonadales</taxon>
        <taxon>Pelagomonadaceae</taxon>
        <taxon>Pelagomonas</taxon>
    </lineage>
</organism>
<feature type="region of interest" description="Disordered" evidence="13">
    <location>
        <begin position="1"/>
        <end position="106"/>
    </location>
</feature>
<dbReference type="SMART" id="SM00220">
    <property type="entry name" value="S_TKc"/>
    <property type="match status" value="1"/>
</dbReference>
<dbReference type="Gene3D" id="1.10.510.10">
    <property type="entry name" value="Transferase(Phosphotransferase) domain 1"/>
    <property type="match status" value="1"/>
</dbReference>
<comment type="subunit">
    <text evidence="7">May form a complex composed of at least the catalytic subunit CRK2 and a cyclin.</text>
</comment>
<dbReference type="GO" id="GO:0005524">
    <property type="term" value="F:ATP binding"/>
    <property type="evidence" value="ECO:0007669"/>
    <property type="project" value="UniProtKB-UniRule"/>
</dbReference>
<feature type="compositionally biased region" description="Low complexity" evidence="13">
    <location>
        <begin position="1"/>
        <end position="10"/>
    </location>
</feature>
<dbReference type="Gene3D" id="3.30.200.20">
    <property type="entry name" value="Phosphorylase Kinase, domain 1"/>
    <property type="match status" value="1"/>
</dbReference>
<dbReference type="GO" id="GO:0000307">
    <property type="term" value="C:cyclin-dependent protein kinase holoenzyme complex"/>
    <property type="evidence" value="ECO:0007669"/>
    <property type="project" value="TreeGrafter"/>
</dbReference>
<dbReference type="GO" id="GO:0005634">
    <property type="term" value="C:nucleus"/>
    <property type="evidence" value="ECO:0007669"/>
    <property type="project" value="TreeGrafter"/>
</dbReference>
<evidence type="ECO:0000256" key="6">
    <source>
        <dbReference type="ARBA" id="ARBA00022840"/>
    </source>
</evidence>
<keyword evidence="3" id="KW-0808">Transferase</keyword>
<dbReference type="FunFam" id="1.10.510.10:FF:000624">
    <property type="entry name" value="Mitogen-activated protein kinase"/>
    <property type="match status" value="1"/>
</dbReference>
<proteinExistence type="inferred from homology"/>
<dbReference type="SUPFAM" id="SSF56112">
    <property type="entry name" value="Protein kinase-like (PK-like)"/>
    <property type="match status" value="1"/>
</dbReference>
<dbReference type="PROSITE" id="PS00108">
    <property type="entry name" value="PROTEIN_KINASE_ST"/>
    <property type="match status" value="1"/>
</dbReference>
<dbReference type="InterPro" id="IPR000719">
    <property type="entry name" value="Prot_kinase_dom"/>
</dbReference>
<evidence type="ECO:0000256" key="5">
    <source>
        <dbReference type="ARBA" id="ARBA00022777"/>
    </source>
</evidence>
<evidence type="ECO:0000256" key="1">
    <source>
        <dbReference type="ARBA" id="ARBA00006485"/>
    </source>
</evidence>
<evidence type="ECO:0000256" key="13">
    <source>
        <dbReference type="SAM" id="MobiDB-lite"/>
    </source>
</evidence>
<evidence type="ECO:0000256" key="3">
    <source>
        <dbReference type="ARBA" id="ARBA00022679"/>
    </source>
</evidence>
<comment type="similarity">
    <text evidence="1">Belongs to the protein kinase superfamily. CMGC Ser/Thr protein kinase family. CDC2/CDKX subfamily.</text>
</comment>
<evidence type="ECO:0000313" key="15">
    <source>
        <dbReference type="EMBL" id="CAH0379923.1"/>
    </source>
</evidence>
<feature type="region of interest" description="Disordered" evidence="13">
    <location>
        <begin position="442"/>
        <end position="465"/>
    </location>
</feature>
<keyword evidence="4 11" id="KW-0547">Nucleotide-binding</keyword>
<dbReference type="Pfam" id="PF00069">
    <property type="entry name" value="Pkinase"/>
    <property type="match status" value="1"/>
</dbReference>
<reference evidence="15" key="1">
    <citation type="submission" date="2021-11" db="EMBL/GenBank/DDBJ databases">
        <authorList>
            <consortium name="Genoscope - CEA"/>
            <person name="William W."/>
        </authorList>
    </citation>
    <scope>NUCLEOTIDE SEQUENCE</scope>
</reference>
<sequence>MSSPSASPAAKRSRTDAPPGAAAQATAVAPARRSPAAGAAPGRSPPITKTSPALAGLRPGKSPALAGAGLRGRSPGTAQKSPAEILSSKKRQRTPPSADRRDRPELPWTDLVCVGKGTYGEVYRARPDDARRRTQGTTVALKKFIQRDDDWGFPITTLREHKILLQLRHANLIRLHEVYSPSSSYKSPVFMVFEYAELDLEIVIQSPVVRTIDEPRQKSIVQQILEGVHYMHANQVMHRDLKPSNCLITRKGDVKICDFGLARSYKPGHAYTLPVVTLNYRPPELLLGCRHYGPPIDVWSVGAIFAELLKREIVITGRDEGDYLQKLYALCGTPREVDWPEARKVCKHWREACGVRGVEDKVTTEPYPVAASVPRRRRVLEAFAERSEAGAKLLDRLLALSPKKRVTAKDALDDDFFWEGAPPLAAGDRSLPWDCDLVRASRDDTQRSQARARQKKAQQQQAAKS</sequence>
<keyword evidence="16" id="KW-1185">Reference proteome</keyword>
<dbReference type="InterPro" id="IPR017441">
    <property type="entry name" value="Protein_kinase_ATP_BS"/>
</dbReference>
<keyword evidence="2 12" id="KW-0723">Serine/threonine-protein kinase</keyword>
<keyword evidence="6 11" id="KW-0067">ATP-binding</keyword>
<dbReference type="InterPro" id="IPR011009">
    <property type="entry name" value="Kinase-like_dom_sf"/>
</dbReference>
<name>A0A8J2T0J4_9STRA</name>
<dbReference type="GO" id="GO:0032968">
    <property type="term" value="P:positive regulation of transcription elongation by RNA polymerase II"/>
    <property type="evidence" value="ECO:0007669"/>
    <property type="project" value="TreeGrafter"/>
</dbReference>
<dbReference type="PANTHER" id="PTHR24056">
    <property type="entry name" value="CELL DIVISION PROTEIN KINASE"/>
    <property type="match status" value="1"/>
</dbReference>
<comment type="caution">
    <text evidence="15">The sequence shown here is derived from an EMBL/GenBank/DDBJ whole genome shotgun (WGS) entry which is preliminary data.</text>
</comment>
<protein>
    <recommendedName>
        <fullName evidence="8">Cyclin-dependent kinase 2 homolog</fullName>
    </recommendedName>
    <alternativeName>
        <fullName evidence="9">Cell division control protein 2 homolog</fullName>
    </alternativeName>
    <alternativeName>
        <fullName evidence="10">cdc2-related kinase 2</fullName>
    </alternativeName>
</protein>
<evidence type="ECO:0000256" key="9">
    <source>
        <dbReference type="ARBA" id="ARBA00041902"/>
    </source>
</evidence>